<evidence type="ECO:0000256" key="1">
    <source>
        <dbReference type="ARBA" id="ARBA00023284"/>
    </source>
</evidence>
<sequence length="132" mass="15250">MNFFSVIRSLNVLESWKFFHKPFLPTKYILFSNFSNIPTYILPRKWQLMFTFCTAEREATRERCAEKLKKDILNKFPQNVSITLEGTPQVTGFMEVTVNGKLVHSKKNGDGYVNTTEKLEKIFAAIEASLSC</sequence>
<evidence type="ECO:0000313" key="3">
    <source>
        <dbReference type="Proteomes" id="UP001558632"/>
    </source>
</evidence>
<dbReference type="Proteomes" id="UP001558632">
    <property type="component" value="Unassembled WGS sequence"/>
</dbReference>
<dbReference type="PANTHER" id="PTHR15124">
    <property type="entry name" value="SELENOPROTEIN W"/>
    <property type="match status" value="1"/>
</dbReference>
<dbReference type="InterPro" id="IPR036249">
    <property type="entry name" value="Thioredoxin-like_sf"/>
</dbReference>
<proteinExistence type="predicted"/>
<dbReference type="SUPFAM" id="SSF52833">
    <property type="entry name" value="Thioredoxin-like"/>
    <property type="match status" value="1"/>
</dbReference>
<keyword evidence="3" id="KW-1185">Reference proteome</keyword>
<dbReference type="InterPro" id="IPR011893">
    <property type="entry name" value="Selenoprotein_Rdx-typ"/>
</dbReference>
<dbReference type="NCBIfam" id="TIGR02174">
    <property type="entry name" value="CXXU_selWTH"/>
    <property type="match status" value="1"/>
</dbReference>
<comment type="caution">
    <text evidence="2">The sequence shown here is derived from an EMBL/GenBank/DDBJ whole genome shotgun (WGS) entry which is preliminary data.</text>
</comment>
<protein>
    <submittedName>
        <fullName evidence="2">Selenoprotein</fullName>
    </submittedName>
</protein>
<gene>
    <name evidence="2" type="ORF">TSPI_04882</name>
</gene>
<dbReference type="PANTHER" id="PTHR15124:SF27">
    <property type="entry name" value="MIGRATION AND INVASION ENHANCER 1"/>
    <property type="match status" value="1"/>
</dbReference>
<organism evidence="2 3">
    <name type="scientific">Trichinella spiralis</name>
    <name type="common">Trichina worm</name>
    <dbReference type="NCBI Taxonomy" id="6334"/>
    <lineage>
        <taxon>Eukaryota</taxon>
        <taxon>Metazoa</taxon>
        <taxon>Ecdysozoa</taxon>
        <taxon>Nematoda</taxon>
        <taxon>Enoplea</taxon>
        <taxon>Dorylaimia</taxon>
        <taxon>Trichinellida</taxon>
        <taxon>Trichinellidae</taxon>
        <taxon>Trichinella</taxon>
    </lineage>
</organism>
<name>A0ABR3KF83_TRISP</name>
<accession>A0ABR3KF83</accession>
<dbReference type="EMBL" id="JBEUSY010000410">
    <property type="protein sequence ID" value="KAL1234465.1"/>
    <property type="molecule type" value="Genomic_DNA"/>
</dbReference>
<dbReference type="Gene3D" id="3.40.30.10">
    <property type="entry name" value="Glutaredoxin"/>
    <property type="match status" value="1"/>
</dbReference>
<keyword evidence="1" id="KW-0676">Redox-active center</keyword>
<dbReference type="Pfam" id="PF10262">
    <property type="entry name" value="Rdx"/>
    <property type="match status" value="1"/>
</dbReference>
<evidence type="ECO:0000313" key="2">
    <source>
        <dbReference type="EMBL" id="KAL1234465.1"/>
    </source>
</evidence>
<dbReference type="InterPro" id="IPR051441">
    <property type="entry name" value="SelW_related"/>
</dbReference>
<reference evidence="2 3" key="1">
    <citation type="submission" date="2024-07" db="EMBL/GenBank/DDBJ databases">
        <title>Enhanced genomic and transcriptomic resources for Trichinella pseudospiralis and T. spiralis underpin the discovery of pronounced molecular differences between stages and species.</title>
        <authorList>
            <person name="Pasi K.K."/>
            <person name="La Rosa G."/>
            <person name="Gomez-Morales M.A."/>
            <person name="Tosini F."/>
            <person name="Sumanam S."/>
            <person name="Young N.D."/>
            <person name="Chang B.C."/>
            <person name="Robin G.B."/>
        </authorList>
    </citation>
    <scope>NUCLEOTIDE SEQUENCE [LARGE SCALE GENOMIC DNA]</scope>
    <source>
        <strain evidence="2">ISS534</strain>
    </source>
</reference>